<feature type="transmembrane region" description="Helical" evidence="6">
    <location>
        <begin position="56"/>
        <end position="73"/>
    </location>
</feature>
<evidence type="ECO:0000313" key="10">
    <source>
        <dbReference type="Proteomes" id="UP000183815"/>
    </source>
</evidence>
<dbReference type="InterPro" id="IPR009655">
    <property type="entry name" value="Preflagellin_peptidase_C"/>
</dbReference>
<proteinExistence type="predicted"/>
<dbReference type="InterPro" id="IPR000045">
    <property type="entry name" value="Prepilin_IV_endopep_pep"/>
</dbReference>
<feature type="domain" description="Prepilin type IV endopeptidase peptidase" evidence="7">
    <location>
        <begin position="11"/>
        <end position="191"/>
    </location>
</feature>
<evidence type="ECO:0000256" key="5">
    <source>
        <dbReference type="ARBA" id="ARBA00023136"/>
    </source>
</evidence>
<dbReference type="GO" id="GO:0005886">
    <property type="term" value="C:plasma membrane"/>
    <property type="evidence" value="ECO:0007669"/>
    <property type="project" value="UniProtKB-SubCell"/>
</dbReference>
<feature type="transmembrane region" description="Helical" evidence="6">
    <location>
        <begin position="275"/>
        <end position="298"/>
    </location>
</feature>
<feature type="transmembrane region" description="Helical" evidence="6">
    <location>
        <begin position="118"/>
        <end position="137"/>
    </location>
</feature>
<dbReference type="PANTHER" id="PTHR36506">
    <property type="entry name" value="PREFLAGELLIN PEPTIDASE"/>
    <property type="match status" value="1"/>
</dbReference>
<dbReference type="EMBL" id="MIYU01000014">
    <property type="protein sequence ID" value="OIR16153.1"/>
    <property type="molecule type" value="Genomic_DNA"/>
</dbReference>
<dbReference type="Gene3D" id="1.20.120.1220">
    <property type="match status" value="2"/>
</dbReference>
<evidence type="ECO:0000259" key="7">
    <source>
        <dbReference type="Pfam" id="PF01478"/>
    </source>
</evidence>
<dbReference type="Proteomes" id="UP000183815">
    <property type="component" value="Unassembled WGS sequence"/>
</dbReference>
<feature type="transmembrane region" description="Helical" evidence="6">
    <location>
        <begin position="182"/>
        <end position="202"/>
    </location>
</feature>
<sequence>MEMLDLLRFILGSAMLCYGSWTDLKTRRVPNEVWLISGSIASAILIYDLSTQDWGYHVWALLFATIILFYNAFVDEYVLEDNQTMLWRVFQILAILSALYFLLTVDSEEISKENNYKLIDILSISVLMILMYVWYYFGPTIGGADVKAIMTIGLVAPFTISINEDPMMAFETRGFPYPFVVFMNSLLLYLLIPIGLALYNLVSGNIEKPYFQIFFGTKMSIKSARESFVWPMQQVVGDKAIMVAFVKHKSDSESEWDKLEEKGITNPWITFKIPYIIPLTLAFFVSAFFGDLFSTYLVEPINSIFT</sequence>
<evidence type="ECO:0008006" key="11">
    <source>
        <dbReference type="Google" id="ProtNLM"/>
    </source>
</evidence>
<keyword evidence="3 6" id="KW-0812">Transmembrane</keyword>
<dbReference type="AlphaFoldDB" id="A0A1J5T5J3"/>
<accession>A0A1J5T5J3</accession>
<gene>
    <name evidence="9" type="ORF">BEU04_04970</name>
</gene>
<organism evidence="9 10">
    <name type="scientific">Marine Group III euryarchaeote CG-Bathy1</name>
    <dbReference type="NCBI Taxonomy" id="1889001"/>
    <lineage>
        <taxon>Archaea</taxon>
        <taxon>Methanobacteriati</taxon>
        <taxon>Thermoplasmatota</taxon>
        <taxon>Thermoplasmata</taxon>
        <taxon>Candidatus Thermoprofundales</taxon>
    </lineage>
</organism>
<evidence type="ECO:0000256" key="1">
    <source>
        <dbReference type="ARBA" id="ARBA00004651"/>
    </source>
</evidence>
<dbReference type="Pfam" id="PF06847">
    <property type="entry name" value="Arc_PepC_II"/>
    <property type="match status" value="1"/>
</dbReference>
<evidence type="ECO:0000256" key="6">
    <source>
        <dbReference type="SAM" id="Phobius"/>
    </source>
</evidence>
<evidence type="ECO:0000256" key="4">
    <source>
        <dbReference type="ARBA" id="ARBA00022989"/>
    </source>
</evidence>
<comment type="caution">
    <text evidence="9">The sequence shown here is derived from an EMBL/GenBank/DDBJ whole genome shotgun (WGS) entry which is preliminary data.</text>
</comment>
<evidence type="ECO:0000256" key="2">
    <source>
        <dbReference type="ARBA" id="ARBA00022475"/>
    </source>
</evidence>
<dbReference type="InterPro" id="IPR052218">
    <property type="entry name" value="Preflagellin_Peptidase"/>
</dbReference>
<evidence type="ECO:0000313" key="9">
    <source>
        <dbReference type="EMBL" id="OIR16153.1"/>
    </source>
</evidence>
<keyword evidence="5 6" id="KW-0472">Membrane</keyword>
<evidence type="ECO:0000256" key="3">
    <source>
        <dbReference type="ARBA" id="ARBA00022692"/>
    </source>
</evidence>
<keyword evidence="2" id="KW-1003">Cell membrane</keyword>
<feature type="domain" description="Preflagellin peptidase C-terminal" evidence="8">
    <location>
        <begin position="210"/>
        <end position="292"/>
    </location>
</feature>
<name>A0A1J5T5J3_9ARCH</name>
<reference evidence="9 10" key="1">
    <citation type="submission" date="2016-08" db="EMBL/GenBank/DDBJ databases">
        <title>New Insights into Marine Group III Euryarchaeota, from dark to light.</title>
        <authorList>
            <person name="Haro-Moreno J.M."/>
            <person name="Rodriguez-Valera F."/>
            <person name="Lopez-Garcia P."/>
            <person name="Moreira D."/>
            <person name="Martin-Cuadrado A.B."/>
        </authorList>
    </citation>
    <scope>NUCLEOTIDE SEQUENCE [LARGE SCALE GENOMIC DNA]</scope>
    <source>
        <strain evidence="9">CG-Bathy1</strain>
    </source>
</reference>
<evidence type="ECO:0000259" key="8">
    <source>
        <dbReference type="Pfam" id="PF06847"/>
    </source>
</evidence>
<dbReference type="PANTHER" id="PTHR36506:SF1">
    <property type="entry name" value="PREFLAGELLIN PEPTIDASE"/>
    <property type="match status" value="1"/>
</dbReference>
<keyword evidence="4 6" id="KW-1133">Transmembrane helix</keyword>
<protein>
    <recommendedName>
        <fullName evidence="11">Preflagellin peptidase C-terminal domain-containing protein</fullName>
    </recommendedName>
</protein>
<feature type="transmembrane region" description="Helical" evidence="6">
    <location>
        <begin position="85"/>
        <end position="103"/>
    </location>
</feature>
<dbReference type="Pfam" id="PF01478">
    <property type="entry name" value="Peptidase_A24"/>
    <property type="match status" value="1"/>
</dbReference>
<comment type="subcellular location">
    <subcellularLocation>
        <location evidence="1">Cell membrane</location>
        <topology evidence="1">Multi-pass membrane protein</topology>
    </subcellularLocation>
</comment>
<dbReference type="GO" id="GO:0004190">
    <property type="term" value="F:aspartic-type endopeptidase activity"/>
    <property type="evidence" value="ECO:0007669"/>
    <property type="project" value="InterPro"/>
</dbReference>